<organism evidence="2 3">
    <name type="scientific">Jannaschia faecimaris</name>
    <dbReference type="NCBI Taxonomy" id="1244108"/>
    <lineage>
        <taxon>Bacteria</taxon>
        <taxon>Pseudomonadati</taxon>
        <taxon>Pseudomonadota</taxon>
        <taxon>Alphaproteobacteria</taxon>
        <taxon>Rhodobacterales</taxon>
        <taxon>Roseobacteraceae</taxon>
        <taxon>Jannaschia</taxon>
    </lineage>
</organism>
<feature type="domain" description="DnaA N-terminal" evidence="1">
    <location>
        <begin position="155"/>
        <end position="214"/>
    </location>
</feature>
<dbReference type="SUPFAM" id="SSF46785">
    <property type="entry name" value="Winged helix' DNA-binding domain"/>
    <property type="match status" value="1"/>
</dbReference>
<dbReference type="STRING" id="1244108.SAMN05444004_11611"/>
<proteinExistence type="predicted"/>
<reference evidence="3" key="1">
    <citation type="submission" date="2016-10" db="EMBL/GenBank/DDBJ databases">
        <authorList>
            <person name="Varghese N."/>
            <person name="Submissions S."/>
        </authorList>
    </citation>
    <scope>NUCLEOTIDE SEQUENCE [LARGE SCALE GENOMIC DNA]</scope>
    <source>
        <strain evidence="3">DSM 100420</strain>
    </source>
</reference>
<sequence>MGLGRQNMGRPNLKGRQTPSLKYDVLTALGAFGCAGDKHRQRIALRLMTLLTARYNWQEDSLTTGQREIAALWSVDQRTVKREMARLRELGWLILKRPAARGRVACYGLGLDALLGQTEPCWANVGPDFVVRMSSKPVDESNPTVVPFPVMGEGAWARIATTLQAEDAGVFNAWFAPLVTLGERDGVLRLKVPSRFHGSFVRTHHLSRLQALARHQGLDVDLVD</sequence>
<dbReference type="EMBL" id="FNPX01000016">
    <property type="protein sequence ID" value="SDZ47537.1"/>
    <property type="molecule type" value="Genomic_DNA"/>
</dbReference>
<dbReference type="InterPro" id="IPR038454">
    <property type="entry name" value="DnaA_N_sf"/>
</dbReference>
<dbReference type="Pfam" id="PF11638">
    <property type="entry name" value="DnaA_N"/>
    <property type="match status" value="1"/>
</dbReference>
<dbReference type="InterPro" id="IPR036390">
    <property type="entry name" value="WH_DNA-bd_sf"/>
</dbReference>
<name>A0A1H3TC64_9RHOB</name>
<dbReference type="Gene3D" id="3.30.300.180">
    <property type="match status" value="1"/>
</dbReference>
<evidence type="ECO:0000313" key="2">
    <source>
        <dbReference type="EMBL" id="SDZ47537.1"/>
    </source>
</evidence>
<dbReference type="InterPro" id="IPR024633">
    <property type="entry name" value="DnaA_N_dom"/>
</dbReference>
<dbReference type="AlphaFoldDB" id="A0A1H3TC64"/>
<gene>
    <name evidence="2" type="ORF">SAMN05444004_11611</name>
</gene>
<evidence type="ECO:0000259" key="1">
    <source>
        <dbReference type="Pfam" id="PF11638"/>
    </source>
</evidence>
<accession>A0A1H3TC64</accession>
<protein>
    <submittedName>
        <fullName evidence="2">DnaA N-terminal domain-containing protein</fullName>
    </submittedName>
</protein>
<evidence type="ECO:0000313" key="3">
    <source>
        <dbReference type="Proteomes" id="UP000198914"/>
    </source>
</evidence>
<keyword evidence="3" id="KW-1185">Reference proteome</keyword>
<dbReference type="Proteomes" id="UP000198914">
    <property type="component" value="Unassembled WGS sequence"/>
</dbReference>